<reference evidence="1 2" key="1">
    <citation type="journal article" date="2008" name="Int. J. Syst. Evol. Microbiol.">
        <title>Amphritea japonica sp. nov. and Amphritea balenae sp. nov., isolated from the sediment adjacent to sperm whale carcasses off Kagoshima, Japan.</title>
        <authorList>
            <person name="Miyazaki M."/>
            <person name="Nogi Y."/>
            <person name="Fujiwara Y."/>
            <person name="Kawato M."/>
            <person name="Nagahama T."/>
            <person name="Kubokawa K."/>
            <person name="Horikoshi K."/>
        </authorList>
    </citation>
    <scope>NUCLEOTIDE SEQUENCE [LARGE SCALE GENOMIC DNA]</scope>
    <source>
        <strain evidence="1 2">ATCC BAA-1530</strain>
    </source>
</reference>
<dbReference type="Gene3D" id="1.10.150.240">
    <property type="entry name" value="Putative phosphatase, domain 2"/>
    <property type="match status" value="1"/>
</dbReference>
<dbReference type="InterPro" id="IPR023198">
    <property type="entry name" value="PGP-like_dom2"/>
</dbReference>
<dbReference type="KEGG" id="ajp:AMJAP_0741"/>
<dbReference type="NCBIfam" id="TIGR01509">
    <property type="entry name" value="HAD-SF-IA-v3"/>
    <property type="match status" value="1"/>
</dbReference>
<dbReference type="Proteomes" id="UP000595663">
    <property type="component" value="Chromosome"/>
</dbReference>
<dbReference type="EMBL" id="AP014545">
    <property type="protein sequence ID" value="BBB25340.1"/>
    <property type="molecule type" value="Genomic_DNA"/>
</dbReference>
<accession>A0A7R6PJ14</accession>
<dbReference type="GO" id="GO:0016787">
    <property type="term" value="F:hydrolase activity"/>
    <property type="evidence" value="ECO:0007669"/>
    <property type="project" value="UniProtKB-KW"/>
</dbReference>
<sequence>MTTSKRKAEVVLFDLGNVVVELGAGPLPAHWLSAGQSFDLKQWFHSDVALAFERGELSALELAEYLQRDLNLDVSPELVVAEFRKWPLRIYPQLPALLIKLRQCYQLAVLSNTNELHYPRLFNEFDLDKYFDKELVFASHLIRLAKPDPEAFIYVLDQLQAEPEQVLFLDDMKENVVTARSLGMKAQQLKGGEEVAAYLNSLISNQD</sequence>
<dbReference type="SUPFAM" id="SSF56784">
    <property type="entry name" value="HAD-like"/>
    <property type="match status" value="1"/>
</dbReference>
<name>A0A7R6PJ14_9GAMM</name>
<dbReference type="PANTHER" id="PTHR43611:SF3">
    <property type="entry name" value="FLAVIN MONONUCLEOTIDE HYDROLASE 1, CHLOROPLATIC"/>
    <property type="match status" value="1"/>
</dbReference>
<dbReference type="InterPro" id="IPR023214">
    <property type="entry name" value="HAD_sf"/>
</dbReference>
<dbReference type="CDD" id="cd02603">
    <property type="entry name" value="HAD_sEH-N_like"/>
    <property type="match status" value="1"/>
</dbReference>
<keyword evidence="2" id="KW-1185">Reference proteome</keyword>
<gene>
    <name evidence="1" type="ORF">AMJAP_0741</name>
</gene>
<dbReference type="PANTHER" id="PTHR43611">
    <property type="entry name" value="ALPHA-D-GLUCOSE 1-PHOSPHATE PHOSPHATASE"/>
    <property type="match status" value="1"/>
</dbReference>
<dbReference type="RefSeq" id="WP_019622459.1">
    <property type="nucleotide sequence ID" value="NZ_AP014545.1"/>
</dbReference>
<dbReference type="OrthoDB" id="9797415at2"/>
<proteinExistence type="predicted"/>
<protein>
    <submittedName>
        <fullName evidence="1">HAD family hydrolase</fullName>
    </submittedName>
</protein>
<keyword evidence="1" id="KW-0378">Hydrolase</keyword>
<dbReference type="InterPro" id="IPR006439">
    <property type="entry name" value="HAD-SF_hydro_IA"/>
</dbReference>
<dbReference type="SFLD" id="SFLDS00003">
    <property type="entry name" value="Haloacid_Dehalogenase"/>
    <property type="match status" value="1"/>
</dbReference>
<dbReference type="Gene3D" id="3.40.50.1000">
    <property type="entry name" value="HAD superfamily/HAD-like"/>
    <property type="match status" value="1"/>
</dbReference>
<dbReference type="Pfam" id="PF00702">
    <property type="entry name" value="Hydrolase"/>
    <property type="match status" value="1"/>
</dbReference>
<evidence type="ECO:0000313" key="1">
    <source>
        <dbReference type="EMBL" id="BBB25340.1"/>
    </source>
</evidence>
<evidence type="ECO:0000313" key="2">
    <source>
        <dbReference type="Proteomes" id="UP000595663"/>
    </source>
</evidence>
<dbReference type="AlphaFoldDB" id="A0A7R6PJ14"/>
<organism evidence="1 2">
    <name type="scientific">Amphritea japonica ATCC BAA-1530</name>
    <dbReference type="NCBI Taxonomy" id="1278309"/>
    <lineage>
        <taxon>Bacteria</taxon>
        <taxon>Pseudomonadati</taxon>
        <taxon>Pseudomonadota</taxon>
        <taxon>Gammaproteobacteria</taxon>
        <taxon>Oceanospirillales</taxon>
        <taxon>Oceanospirillaceae</taxon>
        <taxon>Amphritea</taxon>
    </lineage>
</organism>
<dbReference type="InterPro" id="IPR036412">
    <property type="entry name" value="HAD-like_sf"/>
</dbReference>
<dbReference type="SFLD" id="SFLDG01129">
    <property type="entry name" value="C1.5:_HAD__Beta-PGM__Phosphata"/>
    <property type="match status" value="1"/>
</dbReference>